<dbReference type="RefSeq" id="WP_290319856.1">
    <property type="nucleotide sequence ID" value="NZ_JAUFPN010000197.1"/>
</dbReference>
<protein>
    <submittedName>
        <fullName evidence="1">Uncharacterized protein</fullName>
    </submittedName>
</protein>
<name>A0ABT8ADR3_9PROT</name>
<comment type="caution">
    <text evidence="1">The sequence shown here is derived from an EMBL/GenBank/DDBJ whole genome shotgun (WGS) entry which is preliminary data.</text>
</comment>
<dbReference type="EMBL" id="JAUFPN010000197">
    <property type="protein sequence ID" value="MDN3567790.1"/>
    <property type="molecule type" value="Genomic_DNA"/>
</dbReference>
<reference evidence="2" key="1">
    <citation type="journal article" date="2019" name="Int. J. Syst. Evol. Microbiol.">
        <title>The Global Catalogue of Microorganisms (GCM) 10K type strain sequencing project: providing services to taxonomists for standard genome sequencing and annotation.</title>
        <authorList>
            <consortium name="The Broad Institute Genomics Platform"/>
            <consortium name="The Broad Institute Genome Sequencing Center for Infectious Disease"/>
            <person name="Wu L."/>
            <person name="Ma J."/>
        </authorList>
    </citation>
    <scope>NUCLEOTIDE SEQUENCE [LARGE SCALE GENOMIC DNA]</scope>
    <source>
        <strain evidence="2">CECT 7131</strain>
    </source>
</reference>
<organism evidence="1 2">
    <name type="scientific">Paeniroseomonas aquatica</name>
    <dbReference type="NCBI Taxonomy" id="373043"/>
    <lineage>
        <taxon>Bacteria</taxon>
        <taxon>Pseudomonadati</taxon>
        <taxon>Pseudomonadota</taxon>
        <taxon>Alphaproteobacteria</taxon>
        <taxon>Acetobacterales</taxon>
        <taxon>Acetobacteraceae</taxon>
        <taxon>Paeniroseomonas</taxon>
    </lineage>
</organism>
<proteinExistence type="predicted"/>
<keyword evidence="2" id="KW-1185">Reference proteome</keyword>
<sequence length="394" mass="41704">MPASHPIARAAQFESGQYRPATFLRRGVAVPFTTPHLLGGRIRPGDRSEPELVLANPVGEDGAYVIPWSALPDSCMPTLHDRVLWERIARLPVLAPRTVREAARGVAAEGYAGRPAARAAEVAFAEALQGRTRTQYHLLLELVRQGEMGRETGREAGPPPERESLPALEARARSVLQEPGTGVAPLAAFEALAELAAACSLCGLPGDPTAAPAPALMAAIGALGRDIAAEAGPEQGCARLIAQGARLTLRCCRPVLAGAHAALADLPGLLRHWRAAPGAEGRARPGRDRDLALRTARLDWLLDGWDLVCGLWRGAEPARRGLVLPDMAAMVPLLPAELDDWCGADAGFDPGAEREALLAAQAQWRRTLPPGQDGMTGRSLELIARNEGLRAAAA</sequence>
<accession>A0ABT8ADR3</accession>
<evidence type="ECO:0000313" key="1">
    <source>
        <dbReference type="EMBL" id="MDN3567790.1"/>
    </source>
</evidence>
<dbReference type="Proteomes" id="UP001529369">
    <property type="component" value="Unassembled WGS sequence"/>
</dbReference>
<evidence type="ECO:0000313" key="2">
    <source>
        <dbReference type="Proteomes" id="UP001529369"/>
    </source>
</evidence>
<gene>
    <name evidence="1" type="ORF">QWZ14_25710</name>
</gene>